<dbReference type="AlphaFoldDB" id="A0AA88YHH2"/>
<feature type="domain" description="C1q" evidence="1">
    <location>
        <begin position="1"/>
        <end position="72"/>
    </location>
</feature>
<dbReference type="Gene3D" id="2.60.120.40">
    <property type="match status" value="1"/>
</dbReference>
<dbReference type="InterPro" id="IPR001073">
    <property type="entry name" value="C1q_dom"/>
</dbReference>
<dbReference type="Pfam" id="PF00386">
    <property type="entry name" value="C1q"/>
    <property type="match status" value="1"/>
</dbReference>
<gene>
    <name evidence="2" type="ORF">FSP39_005220</name>
</gene>
<protein>
    <recommendedName>
        <fullName evidence="1">C1q domain-containing protein</fullName>
    </recommendedName>
</protein>
<name>A0AA88YHH2_PINIB</name>
<dbReference type="SUPFAM" id="SSF49842">
    <property type="entry name" value="TNF-like"/>
    <property type="match status" value="1"/>
</dbReference>
<sequence>MTTYEGSSFNAYLMKNGNDVKYLYVNGGVKGGYETGSTSALLDLKKGDTVYIRGGSGGRLEYPNVVFTGFKL</sequence>
<dbReference type="PROSITE" id="PS50871">
    <property type="entry name" value="C1Q"/>
    <property type="match status" value="1"/>
</dbReference>
<dbReference type="EMBL" id="VSWD01000006">
    <property type="protein sequence ID" value="KAK3099489.1"/>
    <property type="molecule type" value="Genomic_DNA"/>
</dbReference>
<reference evidence="2" key="1">
    <citation type="submission" date="2019-08" db="EMBL/GenBank/DDBJ databases">
        <title>The improved chromosome-level genome for the pearl oyster Pinctada fucata martensii using PacBio sequencing and Hi-C.</title>
        <authorList>
            <person name="Zheng Z."/>
        </authorList>
    </citation>
    <scope>NUCLEOTIDE SEQUENCE</scope>
    <source>
        <strain evidence="2">ZZ-2019</strain>
        <tissue evidence="2">Adductor muscle</tissue>
    </source>
</reference>
<organism evidence="2 3">
    <name type="scientific">Pinctada imbricata</name>
    <name type="common">Atlantic pearl-oyster</name>
    <name type="synonym">Pinctada martensii</name>
    <dbReference type="NCBI Taxonomy" id="66713"/>
    <lineage>
        <taxon>Eukaryota</taxon>
        <taxon>Metazoa</taxon>
        <taxon>Spiralia</taxon>
        <taxon>Lophotrochozoa</taxon>
        <taxon>Mollusca</taxon>
        <taxon>Bivalvia</taxon>
        <taxon>Autobranchia</taxon>
        <taxon>Pteriomorphia</taxon>
        <taxon>Pterioida</taxon>
        <taxon>Pterioidea</taxon>
        <taxon>Pteriidae</taxon>
        <taxon>Pinctada</taxon>
    </lineage>
</organism>
<proteinExistence type="predicted"/>
<dbReference type="Proteomes" id="UP001186944">
    <property type="component" value="Unassembled WGS sequence"/>
</dbReference>
<evidence type="ECO:0000313" key="3">
    <source>
        <dbReference type="Proteomes" id="UP001186944"/>
    </source>
</evidence>
<evidence type="ECO:0000313" key="2">
    <source>
        <dbReference type="EMBL" id="KAK3099489.1"/>
    </source>
</evidence>
<evidence type="ECO:0000259" key="1">
    <source>
        <dbReference type="PROSITE" id="PS50871"/>
    </source>
</evidence>
<accession>A0AA88YHH2</accession>
<comment type="caution">
    <text evidence="2">The sequence shown here is derived from an EMBL/GenBank/DDBJ whole genome shotgun (WGS) entry which is preliminary data.</text>
</comment>
<dbReference type="InterPro" id="IPR008983">
    <property type="entry name" value="Tumour_necrosis_fac-like_dom"/>
</dbReference>
<keyword evidence="3" id="KW-1185">Reference proteome</keyword>